<gene>
    <name evidence="6" type="ORF">Acor_53210</name>
</gene>
<dbReference type="PANTHER" id="PTHR32114:SF2">
    <property type="entry name" value="ABC TRANSPORTER ABCH.3"/>
    <property type="match status" value="1"/>
</dbReference>
<dbReference type="PANTHER" id="PTHR32114">
    <property type="entry name" value="ABC TRANSPORTER ABCH.3"/>
    <property type="match status" value="1"/>
</dbReference>
<evidence type="ECO:0000313" key="6">
    <source>
        <dbReference type="EMBL" id="GES03255.1"/>
    </source>
</evidence>
<dbReference type="SUPFAM" id="SSF52540">
    <property type="entry name" value="P-loop containing nucleoside triphosphate hydrolases"/>
    <property type="match status" value="1"/>
</dbReference>
<feature type="coiled-coil region" evidence="4">
    <location>
        <begin position="669"/>
        <end position="706"/>
    </location>
</feature>
<feature type="domain" description="Rad50/SbcC-type AAA" evidence="5">
    <location>
        <begin position="5"/>
        <end position="204"/>
    </location>
</feature>
<organism evidence="6 7">
    <name type="scientific">Acrocarpospora corrugata</name>
    <dbReference type="NCBI Taxonomy" id="35763"/>
    <lineage>
        <taxon>Bacteria</taxon>
        <taxon>Bacillati</taxon>
        <taxon>Actinomycetota</taxon>
        <taxon>Actinomycetes</taxon>
        <taxon>Streptosporangiales</taxon>
        <taxon>Streptosporangiaceae</taxon>
        <taxon>Acrocarpospora</taxon>
    </lineage>
</organism>
<dbReference type="GO" id="GO:0016887">
    <property type="term" value="F:ATP hydrolysis activity"/>
    <property type="evidence" value="ECO:0007669"/>
    <property type="project" value="InterPro"/>
</dbReference>
<reference evidence="6 7" key="1">
    <citation type="submission" date="2019-10" db="EMBL/GenBank/DDBJ databases">
        <title>Whole genome shotgun sequence of Acrocarpospora corrugata NBRC 13972.</title>
        <authorList>
            <person name="Ichikawa N."/>
            <person name="Kimura A."/>
            <person name="Kitahashi Y."/>
            <person name="Komaki H."/>
            <person name="Oguchi A."/>
        </authorList>
    </citation>
    <scope>NUCLEOTIDE SEQUENCE [LARGE SCALE GENOMIC DNA]</scope>
    <source>
        <strain evidence="6 7">NBRC 13972</strain>
    </source>
</reference>
<evidence type="ECO:0000256" key="1">
    <source>
        <dbReference type="ARBA" id="ARBA00006930"/>
    </source>
</evidence>
<comment type="similarity">
    <text evidence="1">Belongs to the SMC family. SbcC subfamily.</text>
</comment>
<comment type="caution">
    <text evidence="6">The sequence shown here is derived from an EMBL/GenBank/DDBJ whole genome shotgun (WGS) entry which is preliminary data.</text>
</comment>
<dbReference type="GO" id="GO:0006302">
    <property type="term" value="P:double-strand break repair"/>
    <property type="evidence" value="ECO:0007669"/>
    <property type="project" value="InterPro"/>
</dbReference>
<name>A0A5M3W2J9_9ACTN</name>
<dbReference type="InterPro" id="IPR027417">
    <property type="entry name" value="P-loop_NTPase"/>
</dbReference>
<keyword evidence="7" id="KW-1185">Reference proteome</keyword>
<evidence type="ECO:0000313" key="7">
    <source>
        <dbReference type="Proteomes" id="UP000334990"/>
    </source>
</evidence>
<evidence type="ECO:0000256" key="3">
    <source>
        <dbReference type="ARBA" id="ARBA00013368"/>
    </source>
</evidence>
<dbReference type="RefSeq" id="WP_155339421.1">
    <property type="nucleotide sequence ID" value="NZ_BAAABN010000006.1"/>
</dbReference>
<evidence type="ECO:0000256" key="4">
    <source>
        <dbReference type="SAM" id="Coils"/>
    </source>
</evidence>
<dbReference type="AlphaFoldDB" id="A0A5M3W2J9"/>
<evidence type="ECO:0000259" key="5">
    <source>
        <dbReference type="Pfam" id="PF13476"/>
    </source>
</evidence>
<accession>A0A5M3W2J9</accession>
<dbReference type="InterPro" id="IPR038729">
    <property type="entry name" value="Rad50/SbcC_AAA"/>
</dbReference>
<sequence>MRPIRLYLENFGSFRAPVEVDFAEVDYFALVGATGSGKSTVIDAICFALYGTVPRWGKENVVAYALAPSATSGRVALVFEGAGRRHGIVRTLLRDAKNSVRTKEARLDELDPAIPPGSPMTELLAGVRSAVAEGENVTTEVQRITGLEYKFFTQCVVLPQGRFAEFLHAQPRERQDLLVQLLDADVYERIRQRAVQEEAAAKQHAEFARNELARLAGADERAEQAATQRFEALTELAARLGDELTTLTTHDDTVRRLHEEQRTAAGGLATLTRLIIPSDVPGLADGLRAAEESVRAASATVTTLEQAEQHAENALSTLGDRSALVDRAALLEEYLRLTAEATQARTQADTATAALPEITDRAASAEAALTQAEKQRDRLRVAHAGAEVAHAITIGEPCPACLRPVTDLPHHPALAALTTAETAVKTARRHADDARSQHTRATTRADLLIAQASNLCTDATRAAAALRTTAPVGPMRTADAARTGDALKVGDAAGALRVDDAGRGAGGLGADGERVVGHAGKGLVTEEAARGELAWIVGALRAFDDAVGALTVARQRSRQGREAVGKAERVFGGMRGRAEQAWRELDGARDTVAGFRPPPVDRGDIHRAWVALLGWRDQAAEAERVAGRERAERLAMAVRVRDEQRAGLVGRLAEYELVVPPDFTPLRIGQALATTVAQAENRLERVREARERAEQLAKEVSRWDEEARVAHELGLLLRANQFERWLCAEALELLVAAASETLRDLSDGQYELVLGGKGEIEVVDYAEAGMRRNARTLSGGETFQAALALALALSDQVAGLAASAARSLDSIFLDEGFGTLDPATLDTVATTLERLASGHERMIGVVTHVPALADRVPIRYEITRDQTGSHVQRTTR</sequence>
<proteinExistence type="inferred from homology"/>
<dbReference type="Pfam" id="PF13476">
    <property type="entry name" value="AAA_23"/>
    <property type="match status" value="1"/>
</dbReference>
<dbReference type="Pfam" id="PF13558">
    <property type="entry name" value="SbcC_Walker_B"/>
    <property type="match status" value="1"/>
</dbReference>
<keyword evidence="4" id="KW-0175">Coiled coil</keyword>
<dbReference type="Gene3D" id="3.40.50.300">
    <property type="entry name" value="P-loop containing nucleotide triphosphate hydrolases"/>
    <property type="match status" value="2"/>
</dbReference>
<dbReference type="EMBL" id="BLAD01000066">
    <property type="protein sequence ID" value="GES03255.1"/>
    <property type="molecule type" value="Genomic_DNA"/>
</dbReference>
<evidence type="ECO:0000256" key="2">
    <source>
        <dbReference type="ARBA" id="ARBA00011322"/>
    </source>
</evidence>
<comment type="subunit">
    <text evidence="2">Heterodimer of SbcC and SbcD.</text>
</comment>
<dbReference type="Proteomes" id="UP000334990">
    <property type="component" value="Unassembled WGS sequence"/>
</dbReference>
<dbReference type="OrthoDB" id="9795626at2"/>
<feature type="coiled-coil region" evidence="4">
    <location>
        <begin position="287"/>
        <end position="382"/>
    </location>
</feature>
<protein>
    <recommendedName>
        <fullName evidence="3">Nuclease SbcCD subunit C</fullName>
    </recommendedName>
</protein>